<dbReference type="InterPro" id="IPR032466">
    <property type="entry name" value="Metal_Hydrolase"/>
</dbReference>
<feature type="domain" description="Amidohydrolase-related" evidence="1">
    <location>
        <begin position="55"/>
        <end position="406"/>
    </location>
</feature>
<dbReference type="AlphaFoldDB" id="A0A5C5XGB5"/>
<dbReference type="InterPro" id="IPR051781">
    <property type="entry name" value="Metallo-dep_Hydrolase"/>
</dbReference>
<dbReference type="Gene3D" id="2.30.40.10">
    <property type="entry name" value="Urease, subunit C, domain 1"/>
    <property type="match status" value="1"/>
</dbReference>
<dbReference type="PANTHER" id="PTHR43135">
    <property type="entry name" value="ALPHA-D-RIBOSE 1-METHYLPHOSPHONATE 5-TRIPHOSPHATE DIPHOSPHATASE"/>
    <property type="match status" value="1"/>
</dbReference>
<evidence type="ECO:0000313" key="3">
    <source>
        <dbReference type="Proteomes" id="UP000316095"/>
    </source>
</evidence>
<dbReference type="InterPro" id="IPR011059">
    <property type="entry name" value="Metal-dep_hydrolase_composite"/>
</dbReference>
<keyword evidence="2" id="KW-0378">Hydrolase</keyword>
<dbReference type="Pfam" id="PF01979">
    <property type="entry name" value="Amidohydro_1"/>
    <property type="match status" value="1"/>
</dbReference>
<dbReference type="GO" id="GO:0016810">
    <property type="term" value="F:hydrolase activity, acting on carbon-nitrogen (but not peptide) bonds"/>
    <property type="evidence" value="ECO:0007669"/>
    <property type="project" value="InterPro"/>
</dbReference>
<gene>
    <name evidence="2" type="ORF">Pan54_16230</name>
</gene>
<sequence length="464" mass="50800">MDQYIAIENVRIFDGKKHSLQQGSVLVKDNLIEEVTQGKLEKPEGTISIDGGGRILSPGFIATHEHIILAGGLSDQDQPHWGYQGAWAAAFAKKWIDWGFTTIRSAGGADYGTKRAIDEGIIPGPRIYPSGAFLSVTCGHGDWRRYNTLHPKFGGARTPAEILGHTIIADGDADLMAASRENFRYGATQLKVMANGGVSSEYDPLDTFGFTEEELIAVVKVAENFNSYVMAHTYRSDTTQRALRCGIKSIEHGMLCDEETVQMMASEGAYLSTQAAAATILFAEENIPPFFNPDQKRKARMVRDGFGNLVNYAKAHNVKCSFSTDLCLSASAINLIPLEWTARQDYWTPFEILEQATSISADLCELCGPRNPYGKLGVVQKGALADLVVIDGNAHEDITLLSKPHESLKLIMKDGDLHKNELGSSAAPVPKMEKTSARDLLEGLSDEQVHILVEIARRSQQQTV</sequence>
<dbReference type="OrthoDB" id="9797498at2"/>
<protein>
    <submittedName>
        <fullName evidence="2">N-ethylammeline chlorohydrolase</fullName>
    </submittedName>
</protein>
<dbReference type="RefSeq" id="WP_146502947.1">
    <property type="nucleotide sequence ID" value="NZ_SJPG01000001.1"/>
</dbReference>
<organism evidence="2 3">
    <name type="scientific">Rubinisphaera italica</name>
    <dbReference type="NCBI Taxonomy" id="2527969"/>
    <lineage>
        <taxon>Bacteria</taxon>
        <taxon>Pseudomonadati</taxon>
        <taxon>Planctomycetota</taxon>
        <taxon>Planctomycetia</taxon>
        <taxon>Planctomycetales</taxon>
        <taxon>Planctomycetaceae</taxon>
        <taxon>Rubinisphaera</taxon>
    </lineage>
</organism>
<comment type="caution">
    <text evidence="2">The sequence shown here is derived from an EMBL/GenBank/DDBJ whole genome shotgun (WGS) entry which is preliminary data.</text>
</comment>
<accession>A0A5C5XGB5</accession>
<dbReference type="Gene3D" id="3.20.20.140">
    <property type="entry name" value="Metal-dependent hydrolases"/>
    <property type="match status" value="1"/>
</dbReference>
<dbReference type="EMBL" id="SJPG01000001">
    <property type="protein sequence ID" value="TWT60892.1"/>
    <property type="molecule type" value="Genomic_DNA"/>
</dbReference>
<reference evidence="2 3" key="1">
    <citation type="submission" date="2019-02" db="EMBL/GenBank/DDBJ databases">
        <title>Deep-cultivation of Planctomycetes and their phenomic and genomic characterization uncovers novel biology.</title>
        <authorList>
            <person name="Wiegand S."/>
            <person name="Jogler M."/>
            <person name="Boedeker C."/>
            <person name="Pinto D."/>
            <person name="Vollmers J."/>
            <person name="Rivas-Marin E."/>
            <person name="Kohn T."/>
            <person name="Peeters S.H."/>
            <person name="Heuer A."/>
            <person name="Rast P."/>
            <person name="Oberbeckmann S."/>
            <person name="Bunk B."/>
            <person name="Jeske O."/>
            <person name="Meyerdierks A."/>
            <person name="Storesund J.E."/>
            <person name="Kallscheuer N."/>
            <person name="Luecker S."/>
            <person name="Lage O.M."/>
            <person name="Pohl T."/>
            <person name="Merkel B.J."/>
            <person name="Hornburger P."/>
            <person name="Mueller R.-W."/>
            <person name="Bruemmer F."/>
            <person name="Labrenz M."/>
            <person name="Spormann A.M."/>
            <person name="Op Den Camp H."/>
            <person name="Overmann J."/>
            <person name="Amann R."/>
            <person name="Jetten M.S.M."/>
            <person name="Mascher T."/>
            <person name="Medema M.H."/>
            <person name="Devos D.P."/>
            <person name="Kaster A.-K."/>
            <person name="Ovreas L."/>
            <person name="Rohde M."/>
            <person name="Galperin M.Y."/>
            <person name="Jogler C."/>
        </authorList>
    </citation>
    <scope>NUCLEOTIDE SEQUENCE [LARGE SCALE GENOMIC DNA]</scope>
    <source>
        <strain evidence="2 3">Pan54</strain>
    </source>
</reference>
<dbReference type="PANTHER" id="PTHR43135:SF3">
    <property type="entry name" value="ALPHA-D-RIBOSE 1-METHYLPHOSPHONATE 5-TRIPHOSPHATE DIPHOSPHATASE"/>
    <property type="match status" value="1"/>
</dbReference>
<evidence type="ECO:0000259" key="1">
    <source>
        <dbReference type="Pfam" id="PF01979"/>
    </source>
</evidence>
<dbReference type="InterPro" id="IPR006680">
    <property type="entry name" value="Amidohydro-rel"/>
</dbReference>
<keyword evidence="3" id="KW-1185">Reference proteome</keyword>
<dbReference type="InterPro" id="IPR057744">
    <property type="entry name" value="OTAase-like"/>
</dbReference>
<dbReference type="SUPFAM" id="SSF51556">
    <property type="entry name" value="Metallo-dependent hydrolases"/>
    <property type="match status" value="1"/>
</dbReference>
<dbReference type="SUPFAM" id="SSF51338">
    <property type="entry name" value="Composite domain of metallo-dependent hydrolases"/>
    <property type="match status" value="1"/>
</dbReference>
<evidence type="ECO:0000313" key="2">
    <source>
        <dbReference type="EMBL" id="TWT60892.1"/>
    </source>
</evidence>
<dbReference type="Proteomes" id="UP000316095">
    <property type="component" value="Unassembled WGS sequence"/>
</dbReference>
<name>A0A5C5XGB5_9PLAN</name>
<dbReference type="CDD" id="cd01299">
    <property type="entry name" value="Met_dep_hydrolase_A"/>
    <property type="match status" value="1"/>
</dbReference>
<proteinExistence type="predicted"/>